<dbReference type="SUPFAM" id="SSF53098">
    <property type="entry name" value="Ribonuclease H-like"/>
    <property type="match status" value="1"/>
</dbReference>
<keyword evidence="14" id="KW-0239">DNA-directed DNA polymerase</keyword>
<comment type="function">
    <text evidence="1">The aspartyl protease (PR) mediates the proteolytic cleavages of the Gag and Gag-Pol polyproteins after assembly of the VLP.</text>
</comment>
<dbReference type="Proteomes" id="UP001153954">
    <property type="component" value="Unassembled WGS sequence"/>
</dbReference>
<dbReference type="Pfam" id="PF25597">
    <property type="entry name" value="SH3_retrovirus"/>
    <property type="match status" value="1"/>
</dbReference>
<dbReference type="EMBL" id="CAKOGL010000030">
    <property type="protein sequence ID" value="CAH2106989.1"/>
    <property type="molecule type" value="Genomic_DNA"/>
</dbReference>
<keyword evidence="14" id="KW-0548">Nucleotidyltransferase</keyword>
<keyword evidence="18" id="KW-0862">Zinc</keyword>
<feature type="region of interest" description="Disordered" evidence="19">
    <location>
        <begin position="683"/>
        <end position="716"/>
    </location>
</feature>
<dbReference type="Pfam" id="PF14223">
    <property type="entry name" value="Retrotran_gag_2"/>
    <property type="match status" value="1"/>
</dbReference>
<dbReference type="GO" id="GO:0005524">
    <property type="term" value="F:ATP binding"/>
    <property type="evidence" value="ECO:0007669"/>
    <property type="project" value="UniProtKB-KW"/>
</dbReference>
<dbReference type="GO" id="GO:0015074">
    <property type="term" value="P:DNA integration"/>
    <property type="evidence" value="ECO:0007669"/>
    <property type="project" value="UniProtKB-KW"/>
</dbReference>
<dbReference type="InterPro" id="IPR057670">
    <property type="entry name" value="SH3_retrovirus"/>
</dbReference>
<dbReference type="PROSITE" id="PS50158">
    <property type="entry name" value="ZF_CCHC"/>
    <property type="match status" value="1"/>
</dbReference>
<evidence type="ECO:0000256" key="17">
    <source>
        <dbReference type="ARBA" id="ARBA00023268"/>
    </source>
</evidence>
<evidence type="ECO:0000256" key="5">
    <source>
        <dbReference type="ARBA" id="ARBA00022723"/>
    </source>
</evidence>
<dbReference type="GO" id="GO:0042575">
    <property type="term" value="C:DNA polymerase complex"/>
    <property type="evidence" value="ECO:0007669"/>
    <property type="project" value="UniProtKB-ARBA"/>
</dbReference>
<accession>A0AAU9V6K1</accession>
<keyword evidence="17" id="KW-0511">Multifunctional enzyme</keyword>
<evidence type="ECO:0000256" key="14">
    <source>
        <dbReference type="ARBA" id="ARBA00022932"/>
    </source>
</evidence>
<dbReference type="Pfam" id="PF00665">
    <property type="entry name" value="rve"/>
    <property type="match status" value="1"/>
</dbReference>
<dbReference type="InterPro" id="IPR043502">
    <property type="entry name" value="DNA/RNA_pol_sf"/>
</dbReference>
<name>A0AAU9V6K1_EUPED</name>
<keyword evidence="11" id="KW-0460">Magnesium</keyword>
<evidence type="ECO:0000256" key="18">
    <source>
        <dbReference type="PROSITE-ProRule" id="PRU00047"/>
    </source>
</evidence>
<dbReference type="Pfam" id="PF22936">
    <property type="entry name" value="Pol_BBD"/>
    <property type="match status" value="1"/>
</dbReference>
<keyword evidence="8" id="KW-0255">Endonuclease</keyword>
<keyword evidence="14" id="KW-0808">Transferase</keyword>
<sequence>MNNNNGILSIPKLMGRENWSSWSFAVKAYLQHEDLYDCILTEPTPDDPKSMKSDVKAKSKLILLVDPILYIHIQDAKNAKQLWENLTKSFEDSGLTRKVGLLKDLINTTLETSESVEAYVNKIMSSAHKLRNINFNVDEEWLGTLMLAGLPDTYKPMIMGIESSGVKISADMIKIKLLQEIKSIDSDTTVLYTKHSKFNKPNNNKNQKKGPRCFNCNRYNHLSKDCWFKKNKKEQSNNNSGYVAVFSATAHNDNGWYIDSGASMHMTMRQDWLYDDVPPPITSIKIANDKMLPVKRCGKVDLQVITNKGKQTVQIKNVMYVPELATNLLSVSQIIKNGCSVQFTNNGCKIFNNKKIEVASAHLINNMYRLNINTIPAYNCKAENSDFLLWHQRMAHLNFKDLNKMIDSTDGIKLVKNINKIICEFCQQGKQSRLPFPAEGSRAKKPLELIHSDICGPMEVKSLGGARYFLTLIDDYTRKVFVYFLNNKSDVFVKFKEYKALVENQINLTIKCLRTDNGREYINKEFSDYLKTSGIIHQTSNSYTPQQNGLAERMNRTLMERARCMLINSNLQKHYWAEAVSTAAYITNRCPTRALSYATPEEMWCGKKPDVSNLKVFGCEAMVKVPKEKLQKLDPKAIKLIFIGYCETTKGYRFINPKTRKITISRDVVFMENSIRQNHKEVLLNSQENNKTSNETEPLMDSSDIHETSLDSSQSNDIITVTSSDDSFHSDESSIYIPENKINLKQYSNVKTRSMKLKQENNTYLCTGEEPDNENVPQTYSEAISSTNKDKWQHSIEEELKAHEQNKTWTLVRKPQGSKVIGCKWIFRIKDEPSGAVYKSRLCAKGCSQNYLIDYTETFSPTVRYDSLRILLSEVCQHDLEMLQFDVKTAFLYGDITEDIYMYPPEGINAPPNYVCKLKRSLYGLKQAPRCWNNKFKSVLNKFGLENSHSDQSVYIGCIEGTKVYLLLYVDDGLIISKKKDVISKVVNDLKANFEIRTMEAKNFVGLQIERFDKRIFIHQKKYIEKLLIKFNMNDSNGNSIPVDPHTILEKVETAAEENIPYREAVGSLMHLAIVSRPDIMFGVSLVSRFMNCYNNTHWAGIKRIFRYLKETKEYGLLYSSMKNNIIEGYSDSDYAADTDTRRSTTGYVFIKNGGAVTWASQRQQCIALSTTEAEFMAACSATKEALWIKRLLLDIGAYNQDTICLCVDNQSAISVIKNIDFHKRCKHIDIRYKFIKEKFQENVINVKYLCTSEQCADIFTKALPRVRFQYLRDKLGICCYQFANNNPFIL</sequence>
<dbReference type="CDD" id="cd09272">
    <property type="entry name" value="RNase_HI_RT_Ty1"/>
    <property type="match status" value="1"/>
</dbReference>
<keyword evidence="12" id="KW-0229">DNA integration</keyword>
<feature type="compositionally biased region" description="Polar residues" evidence="19">
    <location>
        <begin position="684"/>
        <end position="696"/>
    </location>
</feature>
<keyword evidence="5" id="KW-0479">Metal-binding</keyword>
<dbReference type="PANTHER" id="PTHR42648">
    <property type="entry name" value="TRANSPOSASE, PUTATIVE-RELATED"/>
    <property type="match status" value="1"/>
</dbReference>
<evidence type="ECO:0000256" key="6">
    <source>
        <dbReference type="ARBA" id="ARBA00022741"/>
    </source>
</evidence>
<dbReference type="PANTHER" id="PTHR42648:SF11">
    <property type="entry name" value="TRANSPOSON TY4-P GAG-POL POLYPROTEIN"/>
    <property type="match status" value="1"/>
</dbReference>
<keyword evidence="13" id="KW-0695">RNA-directed DNA polymerase</keyword>
<dbReference type="GO" id="GO:0003887">
    <property type="term" value="F:DNA-directed DNA polymerase activity"/>
    <property type="evidence" value="ECO:0007669"/>
    <property type="project" value="UniProtKB-KW"/>
</dbReference>
<dbReference type="GO" id="GO:0008270">
    <property type="term" value="F:zinc ion binding"/>
    <property type="evidence" value="ECO:0007669"/>
    <property type="project" value="UniProtKB-KW"/>
</dbReference>
<evidence type="ECO:0000256" key="4">
    <source>
        <dbReference type="ARBA" id="ARBA00022722"/>
    </source>
</evidence>
<dbReference type="Gene3D" id="3.30.420.10">
    <property type="entry name" value="Ribonuclease H-like superfamily/Ribonuclease H"/>
    <property type="match status" value="1"/>
</dbReference>
<dbReference type="InterPro" id="IPR001584">
    <property type="entry name" value="Integrase_cat-core"/>
</dbReference>
<dbReference type="GO" id="GO:0003964">
    <property type="term" value="F:RNA-directed DNA polymerase activity"/>
    <property type="evidence" value="ECO:0007669"/>
    <property type="project" value="UniProtKB-KW"/>
</dbReference>
<evidence type="ECO:0000256" key="3">
    <source>
        <dbReference type="ARBA" id="ARBA00022670"/>
    </source>
</evidence>
<dbReference type="InterPro" id="IPR025724">
    <property type="entry name" value="GAG-pre-integrase_dom"/>
</dbReference>
<keyword evidence="3" id="KW-0645">Protease</keyword>
<dbReference type="GO" id="GO:0003676">
    <property type="term" value="F:nucleic acid binding"/>
    <property type="evidence" value="ECO:0007669"/>
    <property type="project" value="InterPro"/>
</dbReference>
<dbReference type="InterPro" id="IPR036875">
    <property type="entry name" value="Znf_CCHC_sf"/>
</dbReference>
<keyword evidence="6" id="KW-0547">Nucleotide-binding</keyword>
<protein>
    <recommendedName>
        <fullName evidence="24">Retrovirus-related Pol polyprotein from transposon TNT 1-94</fullName>
    </recommendedName>
</protein>
<dbReference type="GO" id="GO:0004190">
    <property type="term" value="F:aspartic-type endopeptidase activity"/>
    <property type="evidence" value="ECO:0007669"/>
    <property type="project" value="UniProtKB-KW"/>
</dbReference>
<keyword evidence="18" id="KW-0863">Zinc-finger</keyword>
<organism evidence="22 23">
    <name type="scientific">Euphydryas editha</name>
    <name type="common">Edith's checkerspot</name>
    <dbReference type="NCBI Taxonomy" id="104508"/>
    <lineage>
        <taxon>Eukaryota</taxon>
        <taxon>Metazoa</taxon>
        <taxon>Ecdysozoa</taxon>
        <taxon>Arthropoda</taxon>
        <taxon>Hexapoda</taxon>
        <taxon>Insecta</taxon>
        <taxon>Pterygota</taxon>
        <taxon>Neoptera</taxon>
        <taxon>Endopterygota</taxon>
        <taxon>Lepidoptera</taxon>
        <taxon>Glossata</taxon>
        <taxon>Ditrysia</taxon>
        <taxon>Papilionoidea</taxon>
        <taxon>Nymphalidae</taxon>
        <taxon>Nymphalinae</taxon>
        <taxon>Euphydryas</taxon>
    </lineage>
</organism>
<evidence type="ECO:0000256" key="10">
    <source>
        <dbReference type="ARBA" id="ARBA00022840"/>
    </source>
</evidence>
<gene>
    <name evidence="22" type="ORF">EEDITHA_LOCUS21057</name>
</gene>
<evidence type="ECO:0000256" key="7">
    <source>
        <dbReference type="ARBA" id="ARBA00022750"/>
    </source>
</evidence>
<evidence type="ECO:0008006" key="24">
    <source>
        <dbReference type="Google" id="ProtNLM"/>
    </source>
</evidence>
<dbReference type="PROSITE" id="PS50994">
    <property type="entry name" value="INTEGRASE"/>
    <property type="match status" value="1"/>
</dbReference>
<dbReference type="InterPro" id="IPR039537">
    <property type="entry name" value="Retrotran_Ty1/copia-like"/>
</dbReference>
<evidence type="ECO:0000256" key="2">
    <source>
        <dbReference type="ARBA" id="ARBA00022612"/>
    </source>
</evidence>
<evidence type="ECO:0000259" key="21">
    <source>
        <dbReference type="PROSITE" id="PS50994"/>
    </source>
</evidence>
<dbReference type="InterPro" id="IPR012337">
    <property type="entry name" value="RNaseH-like_sf"/>
</dbReference>
<dbReference type="SUPFAM" id="SSF56672">
    <property type="entry name" value="DNA/RNA polymerases"/>
    <property type="match status" value="1"/>
</dbReference>
<dbReference type="Pfam" id="PF13976">
    <property type="entry name" value="gag_pre-integrs"/>
    <property type="match status" value="1"/>
</dbReference>
<dbReference type="GO" id="GO:0006310">
    <property type="term" value="P:DNA recombination"/>
    <property type="evidence" value="ECO:0007669"/>
    <property type="project" value="UniProtKB-KW"/>
</dbReference>
<dbReference type="GO" id="GO:0004519">
    <property type="term" value="F:endonuclease activity"/>
    <property type="evidence" value="ECO:0007669"/>
    <property type="project" value="UniProtKB-KW"/>
</dbReference>
<keyword evidence="9" id="KW-0378">Hydrolase</keyword>
<feature type="domain" description="Integrase catalytic" evidence="21">
    <location>
        <begin position="442"/>
        <end position="608"/>
    </location>
</feature>
<keyword evidence="2" id="KW-1188">Viral release from host cell</keyword>
<evidence type="ECO:0000256" key="16">
    <source>
        <dbReference type="ARBA" id="ARBA00023172"/>
    </source>
</evidence>
<comment type="caution">
    <text evidence="22">The sequence shown here is derived from an EMBL/GenBank/DDBJ whole genome shotgun (WGS) entry which is preliminary data.</text>
</comment>
<evidence type="ECO:0000256" key="12">
    <source>
        <dbReference type="ARBA" id="ARBA00022908"/>
    </source>
</evidence>
<evidence type="ECO:0000256" key="8">
    <source>
        <dbReference type="ARBA" id="ARBA00022759"/>
    </source>
</evidence>
<dbReference type="InterPro" id="IPR036397">
    <property type="entry name" value="RNaseH_sf"/>
</dbReference>
<evidence type="ECO:0000256" key="19">
    <source>
        <dbReference type="SAM" id="MobiDB-lite"/>
    </source>
</evidence>
<dbReference type="SUPFAM" id="SSF57756">
    <property type="entry name" value="Retrovirus zinc finger-like domains"/>
    <property type="match status" value="1"/>
</dbReference>
<reference evidence="22" key="1">
    <citation type="submission" date="2022-03" db="EMBL/GenBank/DDBJ databases">
        <authorList>
            <person name="Tunstrom K."/>
        </authorList>
    </citation>
    <scope>NUCLEOTIDE SEQUENCE</scope>
</reference>
<evidence type="ECO:0000256" key="11">
    <source>
        <dbReference type="ARBA" id="ARBA00022842"/>
    </source>
</evidence>
<dbReference type="InterPro" id="IPR054722">
    <property type="entry name" value="PolX-like_BBD"/>
</dbReference>
<evidence type="ECO:0000256" key="9">
    <source>
        <dbReference type="ARBA" id="ARBA00022801"/>
    </source>
</evidence>
<keyword evidence="4" id="KW-0540">Nuclease</keyword>
<dbReference type="GO" id="GO:0006508">
    <property type="term" value="P:proteolysis"/>
    <property type="evidence" value="ECO:0007669"/>
    <property type="project" value="UniProtKB-KW"/>
</dbReference>
<evidence type="ECO:0000256" key="15">
    <source>
        <dbReference type="ARBA" id="ARBA00023113"/>
    </source>
</evidence>
<evidence type="ECO:0000259" key="20">
    <source>
        <dbReference type="PROSITE" id="PS50158"/>
    </source>
</evidence>
<keyword evidence="10" id="KW-0067">ATP-binding</keyword>
<keyword evidence="16" id="KW-0233">DNA recombination</keyword>
<dbReference type="InterPro" id="IPR013103">
    <property type="entry name" value="RVT_2"/>
</dbReference>
<proteinExistence type="predicted"/>
<feature type="domain" description="CCHC-type" evidence="20">
    <location>
        <begin position="212"/>
        <end position="226"/>
    </location>
</feature>
<keyword evidence="7" id="KW-0064">Aspartyl protease</keyword>
<evidence type="ECO:0000313" key="22">
    <source>
        <dbReference type="EMBL" id="CAH2106989.1"/>
    </source>
</evidence>
<dbReference type="Pfam" id="PF07727">
    <property type="entry name" value="RVT_2"/>
    <property type="match status" value="1"/>
</dbReference>
<keyword evidence="15" id="KW-0917">Virion maturation</keyword>
<evidence type="ECO:0000313" key="23">
    <source>
        <dbReference type="Proteomes" id="UP001153954"/>
    </source>
</evidence>
<dbReference type="InterPro" id="IPR001878">
    <property type="entry name" value="Znf_CCHC"/>
</dbReference>
<evidence type="ECO:0000256" key="1">
    <source>
        <dbReference type="ARBA" id="ARBA00002180"/>
    </source>
</evidence>
<dbReference type="Gene3D" id="4.10.60.10">
    <property type="entry name" value="Zinc finger, CCHC-type"/>
    <property type="match status" value="1"/>
</dbReference>
<evidence type="ECO:0000256" key="13">
    <source>
        <dbReference type="ARBA" id="ARBA00022918"/>
    </source>
</evidence>
<keyword evidence="23" id="KW-1185">Reference proteome</keyword>